<feature type="compositionally biased region" description="Basic and acidic residues" evidence="1">
    <location>
        <begin position="816"/>
        <end position="841"/>
    </location>
</feature>
<evidence type="ECO:0000256" key="1">
    <source>
        <dbReference type="SAM" id="MobiDB-lite"/>
    </source>
</evidence>
<feature type="compositionally biased region" description="Basic and acidic residues" evidence="1">
    <location>
        <begin position="1203"/>
        <end position="1213"/>
    </location>
</feature>
<feature type="compositionally biased region" description="Basic and acidic residues" evidence="1">
    <location>
        <begin position="1151"/>
        <end position="1175"/>
    </location>
</feature>
<proteinExistence type="predicted"/>
<reference evidence="2" key="1">
    <citation type="submission" date="2016-05" db="EMBL/GenBank/DDBJ databases">
        <authorList>
            <person name="Lavstsen T."/>
            <person name="Jespersen J.S."/>
        </authorList>
    </citation>
    <scope>NUCLEOTIDE SEQUENCE</scope>
    <source>
        <tissue evidence="2">Brain</tissue>
    </source>
</reference>
<reference evidence="2" key="2">
    <citation type="submission" date="2016-06" db="EMBL/GenBank/DDBJ databases">
        <title>The genome of a short-lived fish provides insights into sex chromosome evolution and the genetic control of aging.</title>
        <authorList>
            <person name="Reichwald K."/>
            <person name="Felder M."/>
            <person name="Petzold A."/>
            <person name="Koch P."/>
            <person name="Groth M."/>
            <person name="Platzer M."/>
        </authorList>
    </citation>
    <scope>NUCLEOTIDE SEQUENCE</scope>
    <source>
        <tissue evidence="2">Brain</tissue>
    </source>
</reference>
<evidence type="ECO:0000313" key="2">
    <source>
        <dbReference type="EMBL" id="SBP60126.1"/>
    </source>
</evidence>
<feature type="compositionally biased region" description="Basic and acidic residues" evidence="1">
    <location>
        <begin position="1118"/>
        <end position="1137"/>
    </location>
</feature>
<feature type="region of interest" description="Disordered" evidence="1">
    <location>
        <begin position="599"/>
        <end position="730"/>
    </location>
</feature>
<feature type="compositionally biased region" description="Polar residues" evidence="1">
    <location>
        <begin position="512"/>
        <end position="543"/>
    </location>
</feature>
<accession>A0A1A8B077</accession>
<feature type="compositionally biased region" description="Low complexity" evidence="1">
    <location>
        <begin position="711"/>
        <end position="725"/>
    </location>
</feature>
<feature type="compositionally biased region" description="Polar residues" evidence="1">
    <location>
        <begin position="1220"/>
        <end position="1231"/>
    </location>
</feature>
<protein>
    <submittedName>
        <fullName evidence="2">Uncharacterized protein</fullName>
    </submittedName>
</protein>
<feature type="compositionally biased region" description="Basic and acidic residues" evidence="1">
    <location>
        <begin position="796"/>
        <end position="810"/>
    </location>
</feature>
<feature type="region of interest" description="Disordered" evidence="1">
    <location>
        <begin position="1115"/>
        <end position="1231"/>
    </location>
</feature>
<feature type="region of interest" description="Disordered" evidence="1">
    <location>
        <begin position="749"/>
        <end position="885"/>
    </location>
</feature>
<feature type="region of interest" description="Disordered" evidence="1">
    <location>
        <begin position="509"/>
        <end position="581"/>
    </location>
</feature>
<feature type="compositionally biased region" description="Low complexity" evidence="1">
    <location>
        <begin position="1021"/>
        <end position="1036"/>
    </location>
</feature>
<name>A0A1A8B077_NOTFU</name>
<feature type="region of interest" description="Disordered" evidence="1">
    <location>
        <begin position="194"/>
        <end position="213"/>
    </location>
</feature>
<feature type="compositionally biased region" description="Low complexity" evidence="1">
    <location>
        <begin position="567"/>
        <end position="581"/>
    </location>
</feature>
<feature type="compositionally biased region" description="Acidic residues" evidence="1">
    <location>
        <begin position="605"/>
        <end position="627"/>
    </location>
</feature>
<sequence>MDFWSDNQGQPHVYTRYGTAPGINCVHNCHDRHERETRNWTVAGSKTAPHGYTHWMDPSISSPHLPVMLDSWRHQVEYQQHKGSDREWASHRAVRDYERGYTKDGWQRRWEPSNTLGCNQEFPAKRNDSSYRELEAWAARYSHSLPRRRRLEAELLGTSQGLVGRDPRYRTGPQTHLQHVQLAPCSMVSELWERGRRQHAPSTTPAPDRNYMKENSSYQRGIFSQPPEYVGPPPYNNPLKTSPIKDHDDTSLEQLGKRQVYWSQLTPRKQAGAADVENREFRKSVENKSCHKLVGLKQEEAASQEANLTKAQKSQMLTGSMSALQHPSRKQETSSKIIEGRKFRLNKKTGGMTIFCLVSRIAGASGTSSLPVCTSQTSIQSPERREVSFDLKDRSEISQLADEVDFRAPSCTGKEMLEDNLGDRDVISLENIAENNDSTSVGQAGPSVQPVSLRYPLWREPGSTSSAVSNHKMDKDVSKVNTEDRKGLLVIDTSCVVVVKVELIPSPKKVPVQNSFSSTNDQPFISSDLNQQLEDDPPSQQNKDALKTSEALETDLGSEKEKKVESDVPLPSVQPPLLSEPDTLEERAERILGICLTDGVVEQQPEGEEPNFDLKDEEAELSPEDAETQNPAEVLQPEETDCLENSKDFRPLVAEDENKGVADLSQDTADQHLKTSIEEADETQLESTSKTDQKQDKTLLVEDESPKSPDFSHSLFPPLHPSFSSALTESNTRVQLDPDLVTSSALTSTSPFSLLQLPSPPSESADSSFDFTSHTDQLPSPPPLEATIPATDEESGAEHEHEKSESKINRDSLTSDMKEEVMSQQKDTGDAAKEPQKHPDVKTLPQQLGCGEAEDEKSSKESNEGVTDIIQTPEAEEEREENPSDGQDVILLQQQWEFNQHEDVLRLEESDAIQSCDLITGLSQDTNAHIQINTEILLTHVSIPSHSSALEEESLLGELPLPSIPTLPSASPESKKDRGPLLEMVSVCNSPLIVDIPAAHTAEITTPVFDLDPCDESTQFPCSASSSPPVSPPTTTSHDENLSPHFSPSAAHKEKAQYPKTLRDVVNHIRKHTAPDSESEDEEVSELWDPEVVCEDVSYLDVVVDKKLENLDEVGEPDVLKKRAEIGHMEEDGKEPHDDEDTQSCGGPSRHVSDDRVLIVDEKTRLHANIERSNEEFDSAQGDICCSSDAQEETSSGSEEEAEPNKSGDSEEHPAEEENVTNQTDSNEVKG</sequence>
<feature type="compositionally biased region" description="Basic and acidic residues" evidence="1">
    <location>
        <begin position="689"/>
        <end position="707"/>
    </location>
</feature>
<feature type="compositionally biased region" description="Polar residues" evidence="1">
    <location>
        <begin position="765"/>
        <end position="778"/>
    </location>
</feature>
<dbReference type="EMBL" id="HADY01021641">
    <property type="protein sequence ID" value="SBP60126.1"/>
    <property type="molecule type" value="Transcribed_RNA"/>
</dbReference>
<feature type="region of interest" description="Disordered" evidence="1">
    <location>
        <begin position="222"/>
        <end position="244"/>
    </location>
</feature>
<feature type="compositionally biased region" description="Basic and acidic residues" evidence="1">
    <location>
        <begin position="557"/>
        <end position="566"/>
    </location>
</feature>
<gene>
    <name evidence="2" type="primary">Nfu_g_1_021677</name>
</gene>
<organism evidence="2">
    <name type="scientific">Nothobranchius furzeri</name>
    <name type="common">Turquoise killifish</name>
    <dbReference type="NCBI Taxonomy" id="105023"/>
    <lineage>
        <taxon>Eukaryota</taxon>
        <taxon>Metazoa</taxon>
        <taxon>Chordata</taxon>
        <taxon>Craniata</taxon>
        <taxon>Vertebrata</taxon>
        <taxon>Euteleostomi</taxon>
        <taxon>Actinopterygii</taxon>
        <taxon>Neopterygii</taxon>
        <taxon>Teleostei</taxon>
        <taxon>Neoteleostei</taxon>
        <taxon>Acanthomorphata</taxon>
        <taxon>Ovalentaria</taxon>
        <taxon>Atherinomorphae</taxon>
        <taxon>Cyprinodontiformes</taxon>
        <taxon>Nothobranchiidae</taxon>
        <taxon>Nothobranchius</taxon>
    </lineage>
</organism>
<dbReference type="AlphaFoldDB" id="A0A1A8B077"/>
<feature type="region of interest" description="Disordered" evidence="1">
    <location>
        <begin position="1017"/>
        <end position="1057"/>
    </location>
</feature>